<evidence type="ECO:0000256" key="5">
    <source>
        <dbReference type="ARBA" id="ARBA00041201"/>
    </source>
</evidence>
<dbReference type="GO" id="GO:0000976">
    <property type="term" value="F:transcription cis-regulatory region binding"/>
    <property type="evidence" value="ECO:0007669"/>
    <property type="project" value="TreeGrafter"/>
</dbReference>
<dbReference type="Gene3D" id="6.10.250.690">
    <property type="match status" value="1"/>
</dbReference>
<keyword evidence="2" id="KW-0805">Transcription regulation</keyword>
<dbReference type="RefSeq" id="WP_203899987.1">
    <property type="nucleotide sequence ID" value="NZ_BOPF01000010.1"/>
</dbReference>
<gene>
    <name evidence="10" type="ORF">Val02_33560</name>
</gene>
<dbReference type="PROSITE" id="PS50110">
    <property type="entry name" value="RESPONSE_REGULATORY"/>
    <property type="match status" value="1"/>
</dbReference>
<keyword evidence="1 6" id="KW-0597">Phosphoprotein</keyword>
<evidence type="ECO:0000259" key="9">
    <source>
        <dbReference type="PROSITE" id="PS51755"/>
    </source>
</evidence>
<feature type="DNA-binding region" description="OmpR/PhoB-type" evidence="7">
    <location>
        <begin position="120"/>
        <end position="216"/>
    </location>
</feature>
<organism evidence="10 11">
    <name type="scientific">Virgisporangium aliadipatigenens</name>
    <dbReference type="NCBI Taxonomy" id="741659"/>
    <lineage>
        <taxon>Bacteria</taxon>
        <taxon>Bacillati</taxon>
        <taxon>Actinomycetota</taxon>
        <taxon>Actinomycetes</taxon>
        <taxon>Micromonosporales</taxon>
        <taxon>Micromonosporaceae</taxon>
        <taxon>Virgisporangium</taxon>
    </lineage>
</organism>
<dbReference type="InterPro" id="IPR001789">
    <property type="entry name" value="Sig_transdc_resp-reg_receiver"/>
</dbReference>
<dbReference type="SMART" id="SM00862">
    <property type="entry name" value="Trans_reg_C"/>
    <property type="match status" value="1"/>
</dbReference>
<dbReference type="Proteomes" id="UP000619260">
    <property type="component" value="Unassembled WGS sequence"/>
</dbReference>
<dbReference type="SMART" id="SM00448">
    <property type="entry name" value="REC"/>
    <property type="match status" value="1"/>
</dbReference>
<dbReference type="CDD" id="cd00383">
    <property type="entry name" value="trans_reg_C"/>
    <property type="match status" value="1"/>
</dbReference>
<dbReference type="EMBL" id="BOPF01000010">
    <property type="protein sequence ID" value="GIJ46470.1"/>
    <property type="molecule type" value="Genomic_DNA"/>
</dbReference>
<evidence type="ECO:0000256" key="4">
    <source>
        <dbReference type="ARBA" id="ARBA00023163"/>
    </source>
</evidence>
<feature type="modified residue" description="4-aspartylphosphate" evidence="6">
    <location>
        <position position="48"/>
    </location>
</feature>
<dbReference type="InterPro" id="IPR036388">
    <property type="entry name" value="WH-like_DNA-bd_sf"/>
</dbReference>
<dbReference type="GO" id="GO:0005829">
    <property type="term" value="C:cytosol"/>
    <property type="evidence" value="ECO:0007669"/>
    <property type="project" value="TreeGrafter"/>
</dbReference>
<evidence type="ECO:0000256" key="6">
    <source>
        <dbReference type="PROSITE-ProRule" id="PRU00169"/>
    </source>
</evidence>
<dbReference type="GO" id="GO:0000156">
    <property type="term" value="F:phosphorelay response regulator activity"/>
    <property type="evidence" value="ECO:0007669"/>
    <property type="project" value="TreeGrafter"/>
</dbReference>
<dbReference type="PANTHER" id="PTHR48111:SF72">
    <property type="entry name" value="SENSORY TRANSDUCTION PROTEIN REGX3"/>
    <property type="match status" value="1"/>
</dbReference>
<dbReference type="Pfam" id="PF00486">
    <property type="entry name" value="Trans_reg_C"/>
    <property type="match status" value="1"/>
</dbReference>
<evidence type="ECO:0000313" key="10">
    <source>
        <dbReference type="EMBL" id="GIJ46470.1"/>
    </source>
</evidence>
<dbReference type="Pfam" id="PF00072">
    <property type="entry name" value="Response_reg"/>
    <property type="match status" value="1"/>
</dbReference>
<dbReference type="Gene3D" id="1.10.10.10">
    <property type="entry name" value="Winged helix-like DNA-binding domain superfamily/Winged helix DNA-binding domain"/>
    <property type="match status" value="1"/>
</dbReference>
<accession>A0A8J3YM94</accession>
<evidence type="ECO:0000256" key="2">
    <source>
        <dbReference type="ARBA" id="ARBA00023015"/>
    </source>
</evidence>
<dbReference type="AlphaFoldDB" id="A0A8J3YM94"/>
<dbReference type="Gene3D" id="3.40.50.2300">
    <property type="match status" value="1"/>
</dbReference>
<keyword evidence="11" id="KW-1185">Reference proteome</keyword>
<dbReference type="GO" id="GO:0032993">
    <property type="term" value="C:protein-DNA complex"/>
    <property type="evidence" value="ECO:0007669"/>
    <property type="project" value="TreeGrafter"/>
</dbReference>
<sequence length="222" mass="24471">MRVLLVEDDFRLARALVTALRHKDYEVDHAMTGAAALAAPVADLVLLDLGLPDMDGFELCRRLRERSDAGIIVLTARAEERDRVAGLRGGADDYVVKPFGFPELQARIEAVLRRARPRSAGVHTVGPLRVDVDSHTAFVGTSEVALTNIEFQLLAMLAAQPGRTVKSDRMLAEVWHTTWPPMRRTLQVHMSTLRGKLGEAAAMIHTVRRVGYRLSAAEEESG</sequence>
<dbReference type="PROSITE" id="PS51755">
    <property type="entry name" value="OMPR_PHOB"/>
    <property type="match status" value="1"/>
</dbReference>
<comment type="caution">
    <text evidence="10">The sequence shown here is derived from an EMBL/GenBank/DDBJ whole genome shotgun (WGS) entry which is preliminary data.</text>
</comment>
<evidence type="ECO:0000259" key="8">
    <source>
        <dbReference type="PROSITE" id="PS50110"/>
    </source>
</evidence>
<evidence type="ECO:0000256" key="3">
    <source>
        <dbReference type="ARBA" id="ARBA00023125"/>
    </source>
</evidence>
<dbReference type="InterPro" id="IPR011006">
    <property type="entry name" value="CheY-like_superfamily"/>
</dbReference>
<dbReference type="InterPro" id="IPR001867">
    <property type="entry name" value="OmpR/PhoB-type_DNA-bd"/>
</dbReference>
<proteinExistence type="predicted"/>
<keyword evidence="4" id="KW-0804">Transcription</keyword>
<reference evidence="10" key="1">
    <citation type="submission" date="2021-01" db="EMBL/GenBank/DDBJ databases">
        <title>Whole genome shotgun sequence of Virgisporangium aliadipatigenens NBRC 105644.</title>
        <authorList>
            <person name="Komaki H."/>
            <person name="Tamura T."/>
        </authorList>
    </citation>
    <scope>NUCLEOTIDE SEQUENCE</scope>
    <source>
        <strain evidence="10">NBRC 105644</strain>
    </source>
</reference>
<evidence type="ECO:0000313" key="11">
    <source>
        <dbReference type="Proteomes" id="UP000619260"/>
    </source>
</evidence>
<feature type="domain" description="OmpR/PhoB-type" evidence="9">
    <location>
        <begin position="120"/>
        <end position="216"/>
    </location>
</feature>
<dbReference type="PANTHER" id="PTHR48111">
    <property type="entry name" value="REGULATOR OF RPOS"/>
    <property type="match status" value="1"/>
</dbReference>
<keyword evidence="3 7" id="KW-0238">DNA-binding</keyword>
<evidence type="ECO:0000256" key="7">
    <source>
        <dbReference type="PROSITE-ProRule" id="PRU01091"/>
    </source>
</evidence>
<protein>
    <recommendedName>
        <fullName evidence="5">Sensory transduction protein RegX3</fullName>
    </recommendedName>
</protein>
<dbReference type="SUPFAM" id="SSF52172">
    <property type="entry name" value="CheY-like"/>
    <property type="match status" value="1"/>
</dbReference>
<name>A0A8J3YM94_9ACTN</name>
<dbReference type="GO" id="GO:0006355">
    <property type="term" value="P:regulation of DNA-templated transcription"/>
    <property type="evidence" value="ECO:0007669"/>
    <property type="project" value="InterPro"/>
</dbReference>
<dbReference type="InterPro" id="IPR039420">
    <property type="entry name" value="WalR-like"/>
</dbReference>
<evidence type="ECO:0000256" key="1">
    <source>
        <dbReference type="ARBA" id="ARBA00022553"/>
    </source>
</evidence>
<feature type="domain" description="Response regulatory" evidence="8">
    <location>
        <begin position="2"/>
        <end position="112"/>
    </location>
</feature>